<evidence type="ECO:0000313" key="1">
    <source>
        <dbReference type="EMBL" id="BDG03877.1"/>
    </source>
</evidence>
<sequence length="144" mass="15216">MSLQRDWILRIVEQLAQALARVAGLRKQARTEDAVKELAGAASGLAGIDLHMAASVDAATLAGLVREPVRMAVLARVMLERAEIARDLGDAAGDLAWRRRAVELWLEAGAAGAALDDDARAAIAAHPADALSVRARGLRDHARG</sequence>
<evidence type="ECO:0000313" key="2">
    <source>
        <dbReference type="Proteomes" id="UP001162891"/>
    </source>
</evidence>
<protein>
    <submittedName>
        <fullName evidence="1">Uncharacterized protein</fullName>
    </submittedName>
</protein>
<proteinExistence type="predicted"/>
<dbReference type="RefSeq" id="WP_248362415.1">
    <property type="nucleotide sequence ID" value="NZ_AP025591.1"/>
</dbReference>
<dbReference type="Proteomes" id="UP001162891">
    <property type="component" value="Chromosome"/>
</dbReference>
<dbReference type="EMBL" id="AP025591">
    <property type="protein sequence ID" value="BDG03877.1"/>
    <property type="molecule type" value="Genomic_DNA"/>
</dbReference>
<accession>A0ABM7WWP1</accession>
<gene>
    <name evidence="1" type="ORF">AMOR_28730</name>
</gene>
<reference evidence="2" key="1">
    <citation type="journal article" date="2022" name="Int. J. Syst. Evol. Microbiol.">
        <title>Anaeromyxobacter oryzae sp. nov., Anaeromyxobacter diazotrophicus sp. nov. and Anaeromyxobacter paludicola sp. nov., isolated from paddy soils.</title>
        <authorList>
            <person name="Itoh H."/>
            <person name="Xu Z."/>
            <person name="Mise K."/>
            <person name="Masuda Y."/>
            <person name="Ushijima N."/>
            <person name="Hayakawa C."/>
            <person name="Shiratori Y."/>
            <person name="Senoo K."/>
        </authorList>
    </citation>
    <scope>NUCLEOTIDE SEQUENCE [LARGE SCALE GENOMIC DNA]</scope>
    <source>
        <strain evidence="2">Red232</strain>
    </source>
</reference>
<name>A0ABM7WWP1_9BACT</name>
<organism evidence="1 2">
    <name type="scientific">Anaeromyxobacter oryzae</name>
    <dbReference type="NCBI Taxonomy" id="2918170"/>
    <lineage>
        <taxon>Bacteria</taxon>
        <taxon>Pseudomonadati</taxon>
        <taxon>Myxococcota</taxon>
        <taxon>Myxococcia</taxon>
        <taxon>Myxococcales</taxon>
        <taxon>Cystobacterineae</taxon>
        <taxon>Anaeromyxobacteraceae</taxon>
        <taxon>Anaeromyxobacter</taxon>
    </lineage>
</organism>
<keyword evidence="2" id="KW-1185">Reference proteome</keyword>